<evidence type="ECO:0000313" key="3">
    <source>
        <dbReference type="EMBL" id="MEH7830373.1"/>
    </source>
</evidence>
<reference evidence="3" key="1">
    <citation type="submission" date="2024-02" db="EMBL/GenBank/DDBJ databases">
        <title>Genome sequences of strain Gemmobacter sp. JM10B15.</title>
        <authorList>
            <person name="Zhang M."/>
        </authorList>
    </citation>
    <scope>NUCLEOTIDE SEQUENCE</scope>
    <source>
        <strain evidence="3">JM10B15</strain>
    </source>
</reference>
<accession>A0ABU8C095</accession>
<evidence type="ECO:0000256" key="1">
    <source>
        <dbReference type="SAM" id="SignalP"/>
    </source>
</evidence>
<organism evidence="3 4">
    <name type="scientific">Gemmobacter denitrificans</name>
    <dbReference type="NCBI Taxonomy" id="3123040"/>
    <lineage>
        <taxon>Bacteria</taxon>
        <taxon>Pseudomonadati</taxon>
        <taxon>Pseudomonadota</taxon>
        <taxon>Alphaproteobacteria</taxon>
        <taxon>Rhodobacterales</taxon>
        <taxon>Paracoccaceae</taxon>
        <taxon>Gemmobacter</taxon>
    </lineage>
</organism>
<gene>
    <name evidence="3" type="ORF">V6590_19660</name>
</gene>
<dbReference type="Proteomes" id="UP001431963">
    <property type="component" value="Unassembled WGS sequence"/>
</dbReference>
<dbReference type="SUPFAM" id="SSF88874">
    <property type="entry name" value="Receptor-binding domain of short tail fibre protein gp12"/>
    <property type="match status" value="1"/>
</dbReference>
<dbReference type="InterPro" id="IPR037053">
    <property type="entry name" value="Phage_tail_collar_dom_sf"/>
</dbReference>
<sequence>MTLSPLFPLRGAALGLALGLAALPAATPAQADGYMPYIGELWIYANSFCPPGWAPASGQLTAISGNEALFSLIGTTYGGDGISTFALPNMNGRSAIGQGQGPGLSMIVQGQAAGAQTVTLTQTQMPAHTHAAMATLGASENAATTAEPEPGSVLSAAQLYGPAPGTVALGGLNVSLGAAGGNQPVPIADPSLGLMWCIATEGIYPQHP</sequence>
<evidence type="ECO:0000313" key="4">
    <source>
        <dbReference type="Proteomes" id="UP001431963"/>
    </source>
</evidence>
<name>A0ABU8C095_9RHOB</name>
<evidence type="ECO:0000259" key="2">
    <source>
        <dbReference type="Pfam" id="PF07484"/>
    </source>
</evidence>
<dbReference type="Pfam" id="PF07484">
    <property type="entry name" value="Collar"/>
    <property type="match status" value="1"/>
</dbReference>
<keyword evidence="4" id="KW-1185">Reference proteome</keyword>
<dbReference type="RefSeq" id="WP_335425417.1">
    <property type="nucleotide sequence ID" value="NZ_JBALHR010000023.1"/>
</dbReference>
<feature type="domain" description="Phage tail collar" evidence="2">
    <location>
        <begin position="39"/>
        <end position="94"/>
    </location>
</feature>
<protein>
    <submittedName>
        <fullName evidence="3">Tail fiber protein</fullName>
    </submittedName>
</protein>
<dbReference type="InterPro" id="IPR011083">
    <property type="entry name" value="Phage_tail_collar_dom"/>
</dbReference>
<feature type="chain" id="PRO_5046669693" evidence="1">
    <location>
        <begin position="32"/>
        <end position="208"/>
    </location>
</feature>
<feature type="signal peptide" evidence="1">
    <location>
        <begin position="1"/>
        <end position="31"/>
    </location>
</feature>
<comment type="caution">
    <text evidence="3">The sequence shown here is derived from an EMBL/GenBank/DDBJ whole genome shotgun (WGS) entry which is preliminary data.</text>
</comment>
<keyword evidence="1" id="KW-0732">Signal</keyword>
<dbReference type="EMBL" id="JBALHR010000023">
    <property type="protein sequence ID" value="MEH7830373.1"/>
    <property type="molecule type" value="Genomic_DNA"/>
</dbReference>
<dbReference type="Gene3D" id="3.90.1340.10">
    <property type="entry name" value="Phage tail collar domain"/>
    <property type="match status" value="1"/>
</dbReference>
<proteinExistence type="predicted"/>